<organism evidence="1 2">
    <name type="scientific">Anaerotignum lactatifermentans</name>
    <dbReference type="NCBI Taxonomy" id="160404"/>
    <lineage>
        <taxon>Bacteria</taxon>
        <taxon>Bacillati</taxon>
        <taxon>Bacillota</taxon>
        <taxon>Clostridia</taxon>
        <taxon>Lachnospirales</taxon>
        <taxon>Anaerotignaceae</taxon>
        <taxon>Anaerotignum</taxon>
    </lineage>
</organism>
<protein>
    <submittedName>
        <fullName evidence="1">Uncharacterized protein</fullName>
    </submittedName>
</protein>
<name>A0ABS2G8A9_9FIRM</name>
<comment type="caution">
    <text evidence="1">The sequence shown here is derived from an EMBL/GenBank/DDBJ whole genome shotgun (WGS) entry which is preliminary data.</text>
</comment>
<evidence type="ECO:0000313" key="2">
    <source>
        <dbReference type="Proteomes" id="UP000729290"/>
    </source>
</evidence>
<dbReference type="EMBL" id="JACSNV010000006">
    <property type="protein sequence ID" value="MBM6877706.1"/>
    <property type="molecule type" value="Genomic_DNA"/>
</dbReference>
<evidence type="ECO:0000313" key="1">
    <source>
        <dbReference type="EMBL" id="MBM6877706.1"/>
    </source>
</evidence>
<sequence>MVHLRRIFAFISLILILFGMWNRQKEIALLETQYALPVETILSQYKNENLEGIRVNTTTQDSGLVSASCKHKKLYGNSQTAKITAQYDTSLLLSGTLEKGEGKVLVLNNEDDILFQSELPVAQTSIPLTSGEYEVITLGKKCTTNILLSGTDLEISIE</sequence>
<dbReference type="RefSeq" id="WP_205132670.1">
    <property type="nucleotide sequence ID" value="NZ_JACSNT010000002.1"/>
</dbReference>
<keyword evidence="2" id="KW-1185">Reference proteome</keyword>
<accession>A0ABS2G8A9</accession>
<gene>
    <name evidence="1" type="ORF">H9X83_05970</name>
</gene>
<proteinExistence type="predicted"/>
<reference evidence="1 2" key="1">
    <citation type="journal article" date="2021" name="Sci. Rep.">
        <title>The distribution of antibiotic resistance genes in chicken gut microbiota commensals.</title>
        <authorList>
            <person name="Juricova H."/>
            <person name="Matiasovicova J."/>
            <person name="Kubasova T."/>
            <person name="Cejkova D."/>
            <person name="Rychlik I."/>
        </authorList>
    </citation>
    <scope>NUCLEOTIDE SEQUENCE [LARGE SCALE GENOMIC DNA]</scope>
    <source>
        <strain evidence="1 2">An431b</strain>
    </source>
</reference>
<dbReference type="Proteomes" id="UP000729290">
    <property type="component" value="Unassembled WGS sequence"/>
</dbReference>